<comment type="catalytic activity">
    <reaction evidence="23">
        <text>tetradecanoyl-CoA + H2O = tetradecanoate + CoA + H(+)</text>
        <dbReference type="Rhea" id="RHEA:40119"/>
        <dbReference type="ChEBI" id="CHEBI:15377"/>
        <dbReference type="ChEBI" id="CHEBI:15378"/>
        <dbReference type="ChEBI" id="CHEBI:30807"/>
        <dbReference type="ChEBI" id="CHEBI:57287"/>
        <dbReference type="ChEBI" id="CHEBI:57385"/>
    </reaction>
    <physiologicalReaction direction="left-to-right" evidence="23">
        <dbReference type="Rhea" id="RHEA:40120"/>
    </physiologicalReaction>
</comment>
<comment type="catalytic activity">
    <reaction evidence="22">
        <text>dodecanoyl-CoA + H2O = dodecanoate + CoA + H(+)</text>
        <dbReference type="Rhea" id="RHEA:30135"/>
        <dbReference type="ChEBI" id="CHEBI:15377"/>
        <dbReference type="ChEBI" id="CHEBI:15378"/>
        <dbReference type="ChEBI" id="CHEBI:18262"/>
        <dbReference type="ChEBI" id="CHEBI:57287"/>
        <dbReference type="ChEBI" id="CHEBI:57375"/>
    </reaction>
    <physiologicalReaction direction="left-to-right" evidence="22">
        <dbReference type="Rhea" id="RHEA:30136"/>
    </physiologicalReaction>
</comment>
<organism evidence="25 26">
    <name type="scientific">Sterolibacterium denitrificans</name>
    <dbReference type="NCBI Taxonomy" id="157592"/>
    <lineage>
        <taxon>Bacteria</taxon>
        <taxon>Pseudomonadati</taxon>
        <taxon>Pseudomonadota</taxon>
        <taxon>Betaproteobacteria</taxon>
        <taxon>Nitrosomonadales</taxon>
        <taxon>Sterolibacteriaceae</taxon>
        <taxon>Sterolibacterium</taxon>
    </lineage>
</organism>
<evidence type="ECO:0000256" key="7">
    <source>
        <dbReference type="ARBA" id="ARBA00022801"/>
    </source>
</evidence>
<protein>
    <recommendedName>
        <fullName evidence="17">Acyl-coenzyme A thioesterase THEM4</fullName>
        <ecNumber evidence="16">3.1.2.2</ecNumber>
    </recommendedName>
    <alternativeName>
        <fullName evidence="18">Thioesterase superfamily member 4</fullName>
    </alternativeName>
</protein>
<dbReference type="SUPFAM" id="SSF54637">
    <property type="entry name" value="Thioesterase/thiol ester dehydrase-isomerase"/>
    <property type="match status" value="1"/>
</dbReference>
<proteinExistence type="inferred from homology"/>
<name>A0A7Z7HTC2_9PROT</name>
<evidence type="ECO:0000256" key="21">
    <source>
        <dbReference type="ARBA" id="ARBA00047969"/>
    </source>
</evidence>
<dbReference type="PANTHER" id="PTHR12418">
    <property type="entry name" value="ACYL-COENZYME A THIOESTERASE THEM4"/>
    <property type="match status" value="1"/>
</dbReference>
<evidence type="ECO:0000256" key="2">
    <source>
        <dbReference type="ARBA" id="ARBA00004496"/>
    </source>
</evidence>
<comment type="catalytic activity">
    <reaction evidence="21">
        <text>decanoyl-CoA + H2O = decanoate + CoA + H(+)</text>
        <dbReference type="Rhea" id="RHEA:40059"/>
        <dbReference type="ChEBI" id="CHEBI:15377"/>
        <dbReference type="ChEBI" id="CHEBI:15378"/>
        <dbReference type="ChEBI" id="CHEBI:27689"/>
        <dbReference type="ChEBI" id="CHEBI:57287"/>
        <dbReference type="ChEBI" id="CHEBI:61430"/>
    </reaction>
    <physiologicalReaction direction="left-to-right" evidence="21">
        <dbReference type="Rhea" id="RHEA:40060"/>
    </physiologicalReaction>
</comment>
<dbReference type="InterPro" id="IPR006683">
    <property type="entry name" value="Thioestr_dom"/>
</dbReference>
<dbReference type="GO" id="GO:0016020">
    <property type="term" value="C:membrane"/>
    <property type="evidence" value="ECO:0007669"/>
    <property type="project" value="UniProtKB-SubCell"/>
</dbReference>
<evidence type="ECO:0000256" key="9">
    <source>
        <dbReference type="ARBA" id="ARBA00022946"/>
    </source>
</evidence>
<gene>
    <name evidence="25" type="ORF">SDENCHOL_20923</name>
</gene>
<keyword evidence="11" id="KW-0472">Membrane</keyword>
<evidence type="ECO:0000256" key="14">
    <source>
        <dbReference type="ARBA" id="ARBA00037002"/>
    </source>
</evidence>
<sequence length="248" mass="26735">MAQQFPASQGARIGNARATVMIDTRPHFLNPFLSPDIKPPLDDEWAAKRELAELIRKLTATLVTTTSDAATLRAAAASLREQLAALDRAPQLAGRKAFEQADGGRYGDWRSLSYELSPLDGKSNPLAAPLITWVDGDSGHGRATLGWAYEGPPGSVHGGHVCALFDHFLGIAQIMTGQPGVTGSLNVRFHLPTPLNTELELLGHVKEVRGRNNILTGEIRANGVLTASCEGVFVHISSERFLQLRESV</sequence>
<evidence type="ECO:0000256" key="19">
    <source>
        <dbReference type="ARBA" id="ARBA00047588"/>
    </source>
</evidence>
<keyword evidence="10" id="KW-0443">Lipid metabolism</keyword>
<comment type="catalytic activity">
    <reaction evidence="13">
        <text>(5Z,8Z,11Z,14Z)-eicosatetraenoyl-CoA + H2O = (5Z,8Z,11Z,14Z)-eicosatetraenoate + CoA + H(+)</text>
        <dbReference type="Rhea" id="RHEA:40151"/>
        <dbReference type="ChEBI" id="CHEBI:15377"/>
        <dbReference type="ChEBI" id="CHEBI:15378"/>
        <dbReference type="ChEBI" id="CHEBI:32395"/>
        <dbReference type="ChEBI" id="CHEBI:57287"/>
        <dbReference type="ChEBI" id="CHEBI:57368"/>
    </reaction>
    <physiologicalReaction direction="left-to-right" evidence="13">
        <dbReference type="Rhea" id="RHEA:40152"/>
    </physiologicalReaction>
</comment>
<evidence type="ECO:0000256" key="15">
    <source>
        <dbReference type="ARBA" id="ARBA00038456"/>
    </source>
</evidence>
<evidence type="ECO:0000313" key="25">
    <source>
        <dbReference type="EMBL" id="SMB30013.1"/>
    </source>
</evidence>
<keyword evidence="4" id="KW-1003">Cell membrane</keyword>
<dbReference type="GO" id="GO:0005737">
    <property type="term" value="C:cytoplasm"/>
    <property type="evidence" value="ECO:0007669"/>
    <property type="project" value="UniProtKB-SubCell"/>
</dbReference>
<evidence type="ECO:0000256" key="4">
    <source>
        <dbReference type="ARBA" id="ARBA00022475"/>
    </source>
</evidence>
<feature type="domain" description="Thioesterase" evidence="24">
    <location>
        <begin position="154"/>
        <end position="219"/>
    </location>
</feature>
<dbReference type="Gene3D" id="3.10.129.10">
    <property type="entry name" value="Hotdog Thioesterase"/>
    <property type="match status" value="1"/>
</dbReference>
<keyword evidence="5" id="KW-0963">Cytoplasm</keyword>
<dbReference type="AlphaFoldDB" id="A0A7Z7HTC2"/>
<comment type="catalytic activity">
    <reaction evidence="20">
        <text>hexadecanoyl-CoA + H2O = hexadecanoate + CoA + H(+)</text>
        <dbReference type="Rhea" id="RHEA:16645"/>
        <dbReference type="ChEBI" id="CHEBI:7896"/>
        <dbReference type="ChEBI" id="CHEBI:15377"/>
        <dbReference type="ChEBI" id="CHEBI:15378"/>
        <dbReference type="ChEBI" id="CHEBI:57287"/>
        <dbReference type="ChEBI" id="CHEBI:57379"/>
        <dbReference type="EC" id="3.1.2.2"/>
    </reaction>
    <physiologicalReaction direction="left-to-right" evidence="20">
        <dbReference type="Rhea" id="RHEA:16646"/>
    </physiologicalReaction>
</comment>
<evidence type="ECO:0000256" key="16">
    <source>
        <dbReference type="ARBA" id="ARBA00038848"/>
    </source>
</evidence>
<evidence type="ECO:0000256" key="17">
    <source>
        <dbReference type="ARBA" id="ARBA00040123"/>
    </source>
</evidence>
<evidence type="ECO:0000256" key="10">
    <source>
        <dbReference type="ARBA" id="ARBA00023098"/>
    </source>
</evidence>
<comment type="catalytic activity">
    <reaction evidence="14">
        <text>(9Z)-octadecenoyl-CoA + H2O = (9Z)-octadecenoate + CoA + H(+)</text>
        <dbReference type="Rhea" id="RHEA:40139"/>
        <dbReference type="ChEBI" id="CHEBI:15377"/>
        <dbReference type="ChEBI" id="CHEBI:15378"/>
        <dbReference type="ChEBI" id="CHEBI:30823"/>
        <dbReference type="ChEBI" id="CHEBI:57287"/>
        <dbReference type="ChEBI" id="CHEBI:57387"/>
    </reaction>
    <physiologicalReaction direction="left-to-right" evidence="14">
        <dbReference type="Rhea" id="RHEA:40140"/>
    </physiologicalReaction>
</comment>
<evidence type="ECO:0000256" key="18">
    <source>
        <dbReference type="ARBA" id="ARBA00043210"/>
    </source>
</evidence>
<evidence type="ECO:0000256" key="5">
    <source>
        <dbReference type="ARBA" id="ARBA00022490"/>
    </source>
</evidence>
<dbReference type="InterPro" id="IPR052365">
    <property type="entry name" value="THEM4/THEM5_acyl-CoA_thioest"/>
</dbReference>
<evidence type="ECO:0000256" key="6">
    <source>
        <dbReference type="ARBA" id="ARBA00022703"/>
    </source>
</evidence>
<evidence type="ECO:0000256" key="1">
    <source>
        <dbReference type="ARBA" id="ARBA00004170"/>
    </source>
</evidence>
<dbReference type="GO" id="GO:0016790">
    <property type="term" value="F:thiolester hydrolase activity"/>
    <property type="evidence" value="ECO:0007669"/>
    <property type="project" value="UniProtKB-ARBA"/>
</dbReference>
<dbReference type="InterPro" id="IPR029069">
    <property type="entry name" value="HotDog_dom_sf"/>
</dbReference>
<reference evidence="25" key="1">
    <citation type="submission" date="2017-03" db="EMBL/GenBank/DDBJ databases">
        <authorList>
            <consortium name="AG Boll"/>
        </authorList>
    </citation>
    <scope>NUCLEOTIDE SEQUENCE [LARGE SCALE GENOMIC DNA]</scope>
    <source>
        <strain evidence="25">Chol</strain>
    </source>
</reference>
<evidence type="ECO:0000259" key="24">
    <source>
        <dbReference type="Pfam" id="PF03061"/>
    </source>
</evidence>
<evidence type="ECO:0000256" key="12">
    <source>
        <dbReference type="ARBA" id="ARBA00023273"/>
    </source>
</evidence>
<evidence type="ECO:0000313" key="26">
    <source>
        <dbReference type="Proteomes" id="UP000242886"/>
    </source>
</evidence>
<accession>A0A7Z7HTC2</accession>
<dbReference type="GO" id="GO:0006631">
    <property type="term" value="P:fatty acid metabolic process"/>
    <property type="evidence" value="ECO:0007669"/>
    <property type="project" value="UniProtKB-KW"/>
</dbReference>
<evidence type="ECO:0000256" key="23">
    <source>
        <dbReference type="ARBA" id="ARBA00048180"/>
    </source>
</evidence>
<keyword evidence="26" id="KW-1185">Reference proteome</keyword>
<comment type="similarity">
    <text evidence="15">Belongs to the THEM4/THEM5 thioesterase family.</text>
</comment>
<dbReference type="CDD" id="cd03440">
    <property type="entry name" value="hot_dog"/>
    <property type="match status" value="1"/>
</dbReference>
<evidence type="ECO:0000256" key="8">
    <source>
        <dbReference type="ARBA" id="ARBA00022832"/>
    </source>
</evidence>
<dbReference type="Proteomes" id="UP000242886">
    <property type="component" value="Chromosome SDENCHOL"/>
</dbReference>
<keyword evidence="8" id="KW-0276">Fatty acid metabolism</keyword>
<keyword evidence="7" id="KW-0378">Hydrolase</keyword>
<keyword evidence="6" id="KW-0053">Apoptosis</keyword>
<evidence type="ECO:0000256" key="13">
    <source>
        <dbReference type="ARBA" id="ARBA00035852"/>
    </source>
</evidence>
<keyword evidence="12" id="KW-0966">Cell projection</keyword>
<evidence type="ECO:0000256" key="20">
    <source>
        <dbReference type="ARBA" id="ARBA00047734"/>
    </source>
</evidence>
<evidence type="ECO:0000256" key="3">
    <source>
        <dbReference type="ARBA" id="ARBA00004632"/>
    </source>
</evidence>
<dbReference type="PANTHER" id="PTHR12418:SF19">
    <property type="entry name" value="ACYL-COENZYME A THIOESTERASE THEM4"/>
    <property type="match status" value="1"/>
</dbReference>
<evidence type="ECO:0000256" key="11">
    <source>
        <dbReference type="ARBA" id="ARBA00023136"/>
    </source>
</evidence>
<keyword evidence="9" id="KW-0809">Transit peptide</keyword>
<comment type="subcellular location">
    <subcellularLocation>
        <location evidence="3">Cell projection</location>
        <location evidence="3">Ruffle membrane</location>
    </subcellularLocation>
    <subcellularLocation>
        <location evidence="2">Cytoplasm</location>
    </subcellularLocation>
    <subcellularLocation>
        <location evidence="1">Membrane</location>
        <topology evidence="1">Peripheral membrane protein</topology>
    </subcellularLocation>
</comment>
<dbReference type="Pfam" id="PF03061">
    <property type="entry name" value="4HBT"/>
    <property type="match status" value="1"/>
</dbReference>
<evidence type="ECO:0000256" key="22">
    <source>
        <dbReference type="ARBA" id="ARBA00048074"/>
    </source>
</evidence>
<dbReference type="EMBL" id="LT837803">
    <property type="protein sequence ID" value="SMB30013.1"/>
    <property type="molecule type" value="Genomic_DNA"/>
</dbReference>
<dbReference type="EC" id="3.1.2.2" evidence="16"/>
<comment type="catalytic activity">
    <reaction evidence="19">
        <text>octanoyl-CoA + H2O = octanoate + CoA + H(+)</text>
        <dbReference type="Rhea" id="RHEA:30143"/>
        <dbReference type="ChEBI" id="CHEBI:15377"/>
        <dbReference type="ChEBI" id="CHEBI:15378"/>
        <dbReference type="ChEBI" id="CHEBI:25646"/>
        <dbReference type="ChEBI" id="CHEBI:57287"/>
        <dbReference type="ChEBI" id="CHEBI:57386"/>
    </reaction>
    <physiologicalReaction direction="left-to-right" evidence="19">
        <dbReference type="Rhea" id="RHEA:30144"/>
    </physiologicalReaction>
</comment>